<organism evidence="3">
    <name type="scientific">Pseudomonas sp. GLE121</name>
    <dbReference type="NCBI Taxonomy" id="1329969"/>
    <lineage>
        <taxon>Bacteria</taxon>
        <taxon>Pseudomonadati</taxon>
        <taxon>Pseudomonadota</taxon>
        <taxon>Gammaproteobacteria</taxon>
        <taxon>Pseudomonadales</taxon>
        <taxon>Pseudomonadaceae</taxon>
        <taxon>Pseudomonas</taxon>
    </lineage>
</organism>
<dbReference type="SMART" id="SM00528">
    <property type="entry name" value="HNS"/>
    <property type="match status" value="1"/>
</dbReference>
<dbReference type="Pfam" id="PF00816">
    <property type="entry name" value="Histone_HNS"/>
    <property type="match status" value="1"/>
</dbReference>
<dbReference type="SUPFAM" id="SSF81273">
    <property type="entry name" value="H-NS histone-like proteins"/>
    <property type="match status" value="1"/>
</dbReference>
<sequence length="81" mass="9351">MSRKKGPEQDEQKNVTEEQPAVLATGIEFVSMGERPPKGRARYRDPNNPFNTWGGKGKRPDWLRKYLDNGRTLSEFEITEN</sequence>
<dbReference type="EMBL" id="KC542383">
    <property type="protein sequence ID" value="AGL12890.1"/>
    <property type="molecule type" value="Genomic_DNA"/>
</dbReference>
<dbReference type="InterPro" id="IPR027444">
    <property type="entry name" value="H-NS_C_dom"/>
</dbReference>
<accession>R4L409</accession>
<evidence type="ECO:0000313" key="3">
    <source>
        <dbReference type="EMBL" id="AGL12890.1"/>
    </source>
</evidence>
<feature type="region of interest" description="Disordered" evidence="1">
    <location>
        <begin position="1"/>
        <end position="59"/>
    </location>
</feature>
<evidence type="ECO:0000256" key="1">
    <source>
        <dbReference type="SAM" id="MobiDB-lite"/>
    </source>
</evidence>
<reference evidence="3" key="1">
    <citation type="journal article" date="2013" name="Plasmid">
        <title>Sequence determination and analysis of three plasmids of Pseudomonas sp. GLE121, a psychrophile isolated from surface ice of Ecology Glacier (Antarctica).</title>
        <authorList>
            <person name="Dziewit L."/>
            <person name="Grzesiak J."/>
            <person name="Ciok A."/>
            <person name="Nieckarz M."/>
            <person name="Zdanowski M.K."/>
            <person name="Bartosik D."/>
        </authorList>
    </citation>
    <scope>NUCLEOTIDE SEQUENCE</scope>
    <source>
        <strain evidence="3">GLE121</strain>
        <plasmid evidence="3">pGLE121P3</plasmid>
    </source>
</reference>
<dbReference type="InterPro" id="IPR037150">
    <property type="entry name" value="H-NS_C_dom_sf"/>
</dbReference>
<evidence type="ECO:0000259" key="2">
    <source>
        <dbReference type="SMART" id="SM00528"/>
    </source>
</evidence>
<feature type="domain" description="DNA-binding protein H-NS-like C-terminal" evidence="2">
    <location>
        <begin position="33"/>
        <end position="78"/>
    </location>
</feature>
<keyword evidence="3" id="KW-0614">Plasmid</keyword>
<gene>
    <name evidence="3" type="primary">korB</name>
</gene>
<dbReference type="AlphaFoldDB" id="R4L409"/>
<dbReference type="RefSeq" id="WP_015647645.1">
    <property type="nucleotide sequence ID" value="NC_021212.1"/>
</dbReference>
<dbReference type="Gene3D" id="4.10.430.10">
    <property type="entry name" value="Histone-like protein H-NS, C-terminal domain"/>
    <property type="match status" value="1"/>
</dbReference>
<feature type="compositionally biased region" description="Basic and acidic residues" evidence="1">
    <location>
        <begin position="1"/>
        <end position="16"/>
    </location>
</feature>
<dbReference type="GO" id="GO:0003677">
    <property type="term" value="F:DNA binding"/>
    <property type="evidence" value="ECO:0007669"/>
    <property type="project" value="InterPro"/>
</dbReference>
<geneLocation type="plasmid" evidence="3">
    <name>pGLE121P3</name>
</geneLocation>
<name>R4L409_9PSED</name>
<proteinExistence type="predicted"/>
<protein>
    <submittedName>
        <fullName evidence="3">KorB protein</fullName>
    </submittedName>
</protein>